<dbReference type="InterPro" id="IPR016187">
    <property type="entry name" value="CTDL_fold"/>
</dbReference>
<feature type="chain" id="PRO_5046729162" evidence="1">
    <location>
        <begin position="25"/>
        <end position="225"/>
    </location>
</feature>
<organism evidence="3 4">
    <name type="scientific">Drosophila suzukii</name>
    <name type="common">Spotted-wing drosophila fruit fly</name>
    <dbReference type="NCBI Taxonomy" id="28584"/>
    <lineage>
        <taxon>Eukaryota</taxon>
        <taxon>Metazoa</taxon>
        <taxon>Ecdysozoa</taxon>
        <taxon>Arthropoda</taxon>
        <taxon>Hexapoda</taxon>
        <taxon>Insecta</taxon>
        <taxon>Pterygota</taxon>
        <taxon>Neoptera</taxon>
        <taxon>Endopterygota</taxon>
        <taxon>Diptera</taxon>
        <taxon>Brachycera</taxon>
        <taxon>Muscomorpha</taxon>
        <taxon>Ephydroidea</taxon>
        <taxon>Drosophilidae</taxon>
        <taxon>Drosophila</taxon>
        <taxon>Sophophora</taxon>
    </lineage>
</organism>
<dbReference type="Pfam" id="PF00059">
    <property type="entry name" value="Lectin_C"/>
    <property type="match status" value="1"/>
</dbReference>
<evidence type="ECO:0000259" key="2">
    <source>
        <dbReference type="PROSITE" id="PS50041"/>
    </source>
</evidence>
<evidence type="ECO:0000256" key="1">
    <source>
        <dbReference type="SAM" id="SignalP"/>
    </source>
</evidence>
<dbReference type="Gene3D" id="3.10.100.10">
    <property type="entry name" value="Mannose-Binding Protein A, subunit A"/>
    <property type="match status" value="1"/>
</dbReference>
<evidence type="ECO:0000313" key="3">
    <source>
        <dbReference type="Proteomes" id="UP001652628"/>
    </source>
</evidence>
<reference evidence="4" key="1">
    <citation type="submission" date="2025-08" db="UniProtKB">
        <authorList>
            <consortium name="RefSeq"/>
        </authorList>
    </citation>
    <scope>IDENTIFICATION</scope>
</reference>
<dbReference type="SMART" id="SM00034">
    <property type="entry name" value="CLECT"/>
    <property type="match status" value="1"/>
</dbReference>
<evidence type="ECO:0000313" key="4">
    <source>
        <dbReference type="RefSeq" id="XP_016927459.3"/>
    </source>
</evidence>
<dbReference type="CDD" id="cd00037">
    <property type="entry name" value="CLECT"/>
    <property type="match status" value="1"/>
</dbReference>
<sequence length="225" mass="25399">MFKTAAVLLSALLCGFLSLDVVSSECKVEDPVNQCGGFCFRSLWPILDHVAYHQGSGMNLTDFHQRGSQVQLDNIERQLAAQHQVISNLASLQSKAKKGIPKNFELVGTGFYYIERNNKLNWFAAEDFCRRMGGHLANIRSDAELAAINAKLPSSTEFWIDINDLANRGEYMSLTSGKRPRFMSWEKDQPTRGDSERCVLLCKQMYDRECEQATLFICQAGDEIE</sequence>
<dbReference type="Proteomes" id="UP001652628">
    <property type="component" value="Chromosome 2R"/>
</dbReference>
<protein>
    <submittedName>
        <fullName evidence="4">Accessory gland protein Acp29AB-like</fullName>
    </submittedName>
</protein>
<dbReference type="SUPFAM" id="SSF56436">
    <property type="entry name" value="C-type lectin-like"/>
    <property type="match status" value="1"/>
</dbReference>
<dbReference type="PROSITE" id="PS50041">
    <property type="entry name" value="C_TYPE_LECTIN_2"/>
    <property type="match status" value="1"/>
</dbReference>
<feature type="domain" description="C-type lectin" evidence="2">
    <location>
        <begin position="107"/>
        <end position="219"/>
    </location>
</feature>
<name>A0AB39Z2I6_DROSZ</name>
<accession>A0AB39Z2I6</accession>
<proteinExistence type="predicted"/>
<dbReference type="GeneID" id="108008180"/>
<dbReference type="InterPro" id="IPR016186">
    <property type="entry name" value="C-type_lectin-like/link_sf"/>
</dbReference>
<dbReference type="InterPro" id="IPR050111">
    <property type="entry name" value="C-type_lectin/snaclec_domain"/>
</dbReference>
<keyword evidence="1" id="KW-0732">Signal</keyword>
<feature type="signal peptide" evidence="1">
    <location>
        <begin position="1"/>
        <end position="24"/>
    </location>
</feature>
<gene>
    <name evidence="4" type="primary">LOC108008180</name>
</gene>
<keyword evidence="3" id="KW-1185">Reference proteome</keyword>
<dbReference type="RefSeq" id="XP_016927459.3">
    <property type="nucleotide sequence ID" value="XM_017071970.3"/>
</dbReference>
<dbReference type="AlphaFoldDB" id="A0AB39Z2I6"/>
<dbReference type="PANTHER" id="PTHR22803">
    <property type="entry name" value="MANNOSE, PHOSPHOLIPASE, LECTIN RECEPTOR RELATED"/>
    <property type="match status" value="1"/>
</dbReference>
<dbReference type="InterPro" id="IPR001304">
    <property type="entry name" value="C-type_lectin-like"/>
</dbReference>